<dbReference type="Pfam" id="PF11811">
    <property type="entry name" value="DUF3331"/>
    <property type="match status" value="1"/>
</dbReference>
<evidence type="ECO:0000313" key="1">
    <source>
        <dbReference type="EMBL" id="MEO1753619.1"/>
    </source>
</evidence>
<keyword evidence="2" id="KW-1185">Reference proteome</keyword>
<accession>A0ABV0DRK2</accession>
<organism evidence="1 2">
    <name type="scientific">Paraburkholderia caribensis</name>
    <dbReference type="NCBI Taxonomy" id="75105"/>
    <lineage>
        <taxon>Bacteria</taxon>
        <taxon>Pseudomonadati</taxon>
        <taxon>Pseudomonadota</taxon>
        <taxon>Betaproteobacteria</taxon>
        <taxon>Burkholderiales</taxon>
        <taxon>Burkholderiaceae</taxon>
        <taxon>Paraburkholderia</taxon>
    </lineage>
</organism>
<dbReference type="Proteomes" id="UP001462961">
    <property type="component" value="Unassembled WGS sequence"/>
</dbReference>
<reference evidence="1 2" key="1">
    <citation type="submission" date="2024-01" db="EMBL/GenBank/DDBJ databases">
        <title>The diversity of rhizobia nodulating Mimosa spp. in eleven states of Brazil covering several biomes is determined by host plant, location, and edaphic factors.</title>
        <authorList>
            <person name="Rouws L."/>
            <person name="Barauna A."/>
            <person name="Beukes C."/>
            <person name="De Faria S.M."/>
            <person name="Gross E."/>
            <person name="Dos Reis Junior F.B."/>
            <person name="Simon M."/>
            <person name="Maluk M."/>
            <person name="Odee D.W."/>
            <person name="Kenicer G."/>
            <person name="Young J.P.W."/>
            <person name="Reis V.M."/>
            <person name="Zilli J."/>
            <person name="James E.K."/>
        </authorList>
    </citation>
    <scope>NUCLEOTIDE SEQUENCE [LARGE SCALE GENOMIC DNA]</scope>
    <source>
        <strain evidence="1 2">JHI1651</strain>
    </source>
</reference>
<comment type="caution">
    <text evidence="1">The sequence shown here is derived from an EMBL/GenBank/DDBJ whole genome shotgun (WGS) entry which is preliminary data.</text>
</comment>
<proteinExistence type="predicted"/>
<dbReference type="InterPro" id="IPR021769">
    <property type="entry name" value="DUF3331"/>
</dbReference>
<name>A0ABV0DRK2_9BURK</name>
<gene>
    <name evidence="1" type="ORF">VOI32_06745</name>
</gene>
<protein>
    <submittedName>
        <fullName evidence="1">DUF3331 domain-containing protein</fullName>
    </submittedName>
</protein>
<sequence length="153" mass="17350">MSHPSDVRLFELALLRLLCPDARPATPAVETSFKQKFRRRNSRRERSVDWVEWLPRPSQIVVQEVLSGHTLSVCWSDSQTGHYVDQIWRLGLARVEGACALSGRPIAFGDRVFRPRRTATCVPGNWNRMILASAVFDGFDRCCSQDCETGTLT</sequence>
<dbReference type="EMBL" id="JAYLVJ010000006">
    <property type="protein sequence ID" value="MEO1753619.1"/>
    <property type="molecule type" value="Genomic_DNA"/>
</dbReference>
<evidence type="ECO:0000313" key="2">
    <source>
        <dbReference type="Proteomes" id="UP001462961"/>
    </source>
</evidence>
<dbReference type="RefSeq" id="WP_060609128.1">
    <property type="nucleotide sequence ID" value="NZ_CP015960.1"/>
</dbReference>